<dbReference type="InterPro" id="IPR033186">
    <property type="entry name" value="HerA_C"/>
</dbReference>
<dbReference type="PANTHER" id="PTHR30121:SF6">
    <property type="entry name" value="SLR6007 PROTEIN"/>
    <property type="match status" value="1"/>
</dbReference>
<dbReference type="CDD" id="cd01127">
    <property type="entry name" value="TrwB_TraG_TraD_VirD4"/>
    <property type="match status" value="1"/>
</dbReference>
<dbReference type="InterPro" id="IPR003593">
    <property type="entry name" value="AAA+_ATPase"/>
</dbReference>
<dbReference type="InterPro" id="IPR051162">
    <property type="entry name" value="T4SS_component"/>
</dbReference>
<keyword evidence="3" id="KW-1185">Reference proteome</keyword>
<gene>
    <name evidence="2" type="ORF">O6R05_01255</name>
</gene>
<dbReference type="Pfam" id="PF05872">
    <property type="entry name" value="HerA_C"/>
    <property type="match status" value="1"/>
</dbReference>
<dbReference type="Gene3D" id="3.40.50.300">
    <property type="entry name" value="P-loop containing nucleotide triphosphate hydrolases"/>
    <property type="match status" value="2"/>
</dbReference>
<evidence type="ECO:0000259" key="1">
    <source>
        <dbReference type="SMART" id="SM00382"/>
    </source>
</evidence>
<organism evidence="2 3">
    <name type="scientific">Peptoniphilus equinus</name>
    <dbReference type="NCBI Taxonomy" id="3016343"/>
    <lineage>
        <taxon>Bacteria</taxon>
        <taxon>Bacillati</taxon>
        <taxon>Bacillota</taxon>
        <taxon>Tissierellia</taxon>
        <taxon>Tissierellales</taxon>
        <taxon>Peptoniphilaceae</taxon>
        <taxon>Peptoniphilus</taxon>
    </lineage>
</organism>
<dbReference type="SUPFAM" id="SSF52540">
    <property type="entry name" value="P-loop containing nucleoside triphosphate hydrolases"/>
    <property type="match status" value="1"/>
</dbReference>
<evidence type="ECO:0000313" key="2">
    <source>
        <dbReference type="EMBL" id="WBW50215.1"/>
    </source>
</evidence>
<protein>
    <submittedName>
        <fullName evidence="2">DUF853 family protein</fullName>
    </submittedName>
</protein>
<dbReference type="Proteomes" id="UP001210339">
    <property type="component" value="Chromosome"/>
</dbReference>
<dbReference type="InterPro" id="IPR027417">
    <property type="entry name" value="P-loop_NTPase"/>
</dbReference>
<name>A0ABY7QVZ5_9FIRM</name>
<dbReference type="PANTHER" id="PTHR30121">
    <property type="entry name" value="UNCHARACTERIZED PROTEIN YJGR-RELATED"/>
    <property type="match status" value="1"/>
</dbReference>
<dbReference type="RefSeq" id="WP_271191746.1">
    <property type="nucleotide sequence ID" value="NZ_CP115667.1"/>
</dbReference>
<proteinExistence type="predicted"/>
<accession>A0ABY7QVZ5</accession>
<feature type="domain" description="AAA+ ATPase" evidence="1">
    <location>
        <begin position="20"/>
        <end position="324"/>
    </location>
</feature>
<sequence length="471" mass="51296">MEALFFGKGHEPATIALNQLNKHALIAGATGTGKTVSLKVLAEQLSAQGVPVILSDVKGDLSGLTRPGTTNPDIDERLKTVGTSDFVFQGYPTRFWDTAGLKGLHLKVTVSDMGPLLLGQILELNESQLAHLITVFNIADDAGLLLLDFKDLKAMLQFVITHRKDLEANYGALTTASLNAIDRRLIVVEHDGADAFFGEPPVDIGHFFETREGLGTINIIQSQTLIAHPTLYSMFMLYMLSELFEQLPEVGNPDKPKLVFFFDEAHLLFDNAPKALLQKIEQVVRLIRSKGVGIVFVTQNPLDVPDAVSSQLATRIIHNLRAYSPKEQKAVRAVAKTFRPRDGLNTEDALSRLGTGVALFSTLDSDGAPSPVDVVTVAPPHSSFEPLTDTALEQTVKNDPLFHHYAESVDRESAYEYLKARAQRTSNSAKKTPQRGGASILDSVASSFTRSIARSIGSSLARGLMGSLRKR</sequence>
<dbReference type="SMART" id="SM00382">
    <property type="entry name" value="AAA"/>
    <property type="match status" value="1"/>
</dbReference>
<reference evidence="2 3" key="1">
    <citation type="submission" date="2023-01" db="EMBL/GenBank/DDBJ databases">
        <authorList>
            <person name="Lee S.H."/>
            <person name="Jung H.S."/>
            <person name="Yun J.U."/>
        </authorList>
    </citation>
    <scope>NUCLEOTIDE SEQUENCE [LARGE SCALE GENOMIC DNA]</scope>
    <source>
        <strain evidence="2 3">CBA3646</strain>
    </source>
</reference>
<evidence type="ECO:0000313" key="3">
    <source>
        <dbReference type="Proteomes" id="UP001210339"/>
    </source>
</evidence>
<dbReference type="EMBL" id="CP115667">
    <property type="protein sequence ID" value="WBW50215.1"/>
    <property type="molecule type" value="Genomic_DNA"/>
</dbReference>